<evidence type="ECO:0000256" key="1">
    <source>
        <dbReference type="SAM" id="Phobius"/>
    </source>
</evidence>
<evidence type="ECO:0000313" key="2">
    <source>
        <dbReference type="Proteomes" id="UP000887565"/>
    </source>
</evidence>
<keyword evidence="2" id="KW-1185">Reference proteome</keyword>
<keyword evidence="1" id="KW-0472">Membrane</keyword>
<evidence type="ECO:0000313" key="3">
    <source>
        <dbReference type="WBParaSite" id="nRc.2.0.1.t10676-RA"/>
    </source>
</evidence>
<feature type="transmembrane region" description="Helical" evidence="1">
    <location>
        <begin position="49"/>
        <end position="68"/>
    </location>
</feature>
<name>A0A915IBP6_ROMCU</name>
<dbReference type="Proteomes" id="UP000887565">
    <property type="component" value="Unplaced"/>
</dbReference>
<sequence length="74" mass="8245">MQTVWATGPVAVHFSDLHVDFPIATLPATGSPTKGVDKNWHGSIADIRFYYIFDFILLVSPVVFPIQVDTHSFI</sequence>
<proteinExistence type="predicted"/>
<accession>A0A915IBP6</accession>
<protein>
    <submittedName>
        <fullName evidence="3">Uncharacterized protein</fullName>
    </submittedName>
</protein>
<keyword evidence="1" id="KW-0812">Transmembrane</keyword>
<dbReference type="WBParaSite" id="nRc.2.0.1.t10676-RA">
    <property type="protein sequence ID" value="nRc.2.0.1.t10676-RA"/>
    <property type="gene ID" value="nRc.2.0.1.g10676"/>
</dbReference>
<keyword evidence="1" id="KW-1133">Transmembrane helix</keyword>
<dbReference type="AlphaFoldDB" id="A0A915IBP6"/>
<organism evidence="2 3">
    <name type="scientific">Romanomermis culicivorax</name>
    <name type="common">Nematode worm</name>
    <dbReference type="NCBI Taxonomy" id="13658"/>
    <lineage>
        <taxon>Eukaryota</taxon>
        <taxon>Metazoa</taxon>
        <taxon>Ecdysozoa</taxon>
        <taxon>Nematoda</taxon>
        <taxon>Enoplea</taxon>
        <taxon>Dorylaimia</taxon>
        <taxon>Mermithida</taxon>
        <taxon>Mermithoidea</taxon>
        <taxon>Mermithidae</taxon>
        <taxon>Romanomermis</taxon>
    </lineage>
</organism>
<reference evidence="3" key="1">
    <citation type="submission" date="2022-11" db="UniProtKB">
        <authorList>
            <consortium name="WormBaseParasite"/>
        </authorList>
    </citation>
    <scope>IDENTIFICATION</scope>
</reference>